<comment type="pathway">
    <text evidence="3">Protein modification; protein glycosylation.</text>
</comment>
<dbReference type="PANTHER" id="PTHR11927">
    <property type="entry name" value="GALACTOSIDE 2-L-FUCOSYLTRANSFERASE"/>
    <property type="match status" value="1"/>
</dbReference>
<comment type="subcellular location">
    <subcellularLocation>
        <location evidence="3">Golgi apparatus</location>
        <location evidence="3">Golgi stack membrane</location>
        <topology evidence="3">Single-pass type II membrane protein</topology>
    </subcellularLocation>
</comment>
<dbReference type="GO" id="GO:0008107">
    <property type="term" value="F:galactoside 2-alpha-L-fucosyltransferase activity"/>
    <property type="evidence" value="ECO:0007669"/>
    <property type="project" value="InterPro"/>
</dbReference>
<evidence type="ECO:0000256" key="2">
    <source>
        <dbReference type="ARBA" id="ARBA00022679"/>
    </source>
</evidence>
<evidence type="ECO:0000256" key="1">
    <source>
        <dbReference type="ARBA" id="ARBA00022676"/>
    </source>
</evidence>
<comment type="similarity">
    <text evidence="3">Belongs to the glycosyltransferase 11 family.</text>
</comment>
<organism evidence="4 5">
    <name type="scientific">Paralvinella palmiformis</name>
    <dbReference type="NCBI Taxonomy" id="53620"/>
    <lineage>
        <taxon>Eukaryota</taxon>
        <taxon>Metazoa</taxon>
        <taxon>Spiralia</taxon>
        <taxon>Lophotrochozoa</taxon>
        <taxon>Annelida</taxon>
        <taxon>Polychaeta</taxon>
        <taxon>Sedentaria</taxon>
        <taxon>Canalipalpata</taxon>
        <taxon>Terebellida</taxon>
        <taxon>Terebelliformia</taxon>
        <taxon>Alvinellidae</taxon>
        <taxon>Paralvinella</taxon>
    </lineage>
</organism>
<dbReference type="Pfam" id="PF01531">
    <property type="entry name" value="Glyco_transf_11"/>
    <property type="match status" value="1"/>
</dbReference>
<evidence type="ECO:0000256" key="3">
    <source>
        <dbReference type="RuleBase" id="RU363129"/>
    </source>
</evidence>
<dbReference type="PANTHER" id="PTHR11927:SF9">
    <property type="entry name" value="L-FUCOSYLTRANSFERASE"/>
    <property type="match status" value="1"/>
</dbReference>
<feature type="non-terminal residue" evidence="4">
    <location>
        <position position="1"/>
    </location>
</feature>
<keyword evidence="3" id="KW-1133">Transmembrane helix</keyword>
<name>A0AAD9JZF4_9ANNE</name>
<evidence type="ECO:0000313" key="4">
    <source>
        <dbReference type="EMBL" id="KAK2161040.1"/>
    </source>
</evidence>
<dbReference type="GO" id="GO:0032580">
    <property type="term" value="C:Golgi cisterna membrane"/>
    <property type="evidence" value="ECO:0007669"/>
    <property type="project" value="UniProtKB-SubCell"/>
</dbReference>
<evidence type="ECO:0000313" key="5">
    <source>
        <dbReference type="Proteomes" id="UP001208570"/>
    </source>
</evidence>
<sequence>MKQRSVEKNTPKMATHVFRRRHTPERRVTTVNPLTWKLFLFLVSIPLGALYIGYAIGNYMMPPPPKFPDRGVVVDIGRLNYSWYNSHNITVSFIGGLGNHMFQYASMYGIGKANGLKPLIPLDNRLFDIFPLLRAKLILNEKHLRDSSVFNEFNPATFDGRTFSLNFMKNIHLEGFYQSWRYFDHARSDIRRQFRFRPEVEQAVADALREIGHSYGEHADAKIVAANGVPVQYVGVHIRRGDLLEQYNLDQGYSTADAVYLDRAIHFYDVTYKNVVYVVCTDDVDWARENVKTKSPTSLIVLSPFLHRNPGYDLCLLSFCNHSIITVGTFGWWGAWLAAGDVIYYKNFPEPSSYLAKQFSPTDYYPPRW</sequence>
<dbReference type="GO" id="GO:0005975">
    <property type="term" value="P:carbohydrate metabolic process"/>
    <property type="evidence" value="ECO:0007669"/>
    <property type="project" value="InterPro"/>
</dbReference>
<comment type="caution">
    <text evidence="4">The sequence shown here is derived from an EMBL/GenBank/DDBJ whole genome shotgun (WGS) entry which is preliminary data.</text>
</comment>
<dbReference type="AlphaFoldDB" id="A0AAD9JZF4"/>
<dbReference type="EC" id="2.4.1.-" evidence="3"/>
<dbReference type="InterPro" id="IPR002516">
    <property type="entry name" value="Glyco_trans_11"/>
</dbReference>
<protein>
    <recommendedName>
        <fullName evidence="3">L-Fucosyltransferase</fullName>
        <ecNumber evidence="3">2.4.1.-</ecNumber>
    </recommendedName>
</protein>
<keyword evidence="3" id="KW-0325">Glycoprotein</keyword>
<dbReference type="CDD" id="cd11301">
    <property type="entry name" value="Fut1_Fut2_like"/>
    <property type="match status" value="1"/>
</dbReference>
<keyword evidence="3" id="KW-0735">Signal-anchor</keyword>
<keyword evidence="1 3" id="KW-0328">Glycosyltransferase</keyword>
<keyword evidence="5" id="KW-1185">Reference proteome</keyword>
<keyword evidence="3" id="KW-0472">Membrane</keyword>
<keyword evidence="3" id="KW-0333">Golgi apparatus</keyword>
<keyword evidence="2 3" id="KW-0808">Transferase</keyword>
<accession>A0AAD9JZF4</accession>
<dbReference type="Proteomes" id="UP001208570">
    <property type="component" value="Unassembled WGS sequence"/>
</dbReference>
<reference evidence="4" key="1">
    <citation type="journal article" date="2023" name="Mol. Biol. Evol.">
        <title>Third-Generation Sequencing Reveals the Adaptive Role of the Epigenome in Three Deep-Sea Polychaetes.</title>
        <authorList>
            <person name="Perez M."/>
            <person name="Aroh O."/>
            <person name="Sun Y."/>
            <person name="Lan Y."/>
            <person name="Juniper S.K."/>
            <person name="Young C.R."/>
            <person name="Angers B."/>
            <person name="Qian P.Y."/>
        </authorList>
    </citation>
    <scope>NUCLEOTIDE SEQUENCE</scope>
    <source>
        <strain evidence="4">P08H-3</strain>
    </source>
</reference>
<proteinExistence type="inferred from homology"/>
<dbReference type="EMBL" id="JAODUP010000122">
    <property type="protein sequence ID" value="KAK2161040.1"/>
    <property type="molecule type" value="Genomic_DNA"/>
</dbReference>
<keyword evidence="3" id="KW-0812">Transmembrane</keyword>
<gene>
    <name evidence="4" type="ORF">LSH36_122g04011</name>
</gene>
<feature type="transmembrane region" description="Helical" evidence="3">
    <location>
        <begin position="38"/>
        <end position="57"/>
    </location>
</feature>